<keyword evidence="3" id="KW-0804">Transcription</keyword>
<proteinExistence type="predicted"/>
<gene>
    <name evidence="6" type="ORF">GCM10009765_75280</name>
</gene>
<dbReference type="PANTHER" id="PTHR30055:SF148">
    <property type="entry name" value="TETR-FAMILY TRANSCRIPTIONAL REGULATOR"/>
    <property type="match status" value="1"/>
</dbReference>
<dbReference type="PANTHER" id="PTHR30055">
    <property type="entry name" value="HTH-TYPE TRANSCRIPTIONAL REGULATOR RUTR"/>
    <property type="match status" value="1"/>
</dbReference>
<evidence type="ECO:0000256" key="2">
    <source>
        <dbReference type="ARBA" id="ARBA00023125"/>
    </source>
</evidence>
<dbReference type="InterPro" id="IPR009057">
    <property type="entry name" value="Homeodomain-like_sf"/>
</dbReference>
<organism evidence="6 7">
    <name type="scientific">Fodinicola feengrottensis</name>
    <dbReference type="NCBI Taxonomy" id="435914"/>
    <lineage>
        <taxon>Bacteria</taxon>
        <taxon>Bacillati</taxon>
        <taxon>Actinomycetota</taxon>
        <taxon>Actinomycetes</taxon>
        <taxon>Mycobacteriales</taxon>
        <taxon>Fodinicola</taxon>
    </lineage>
</organism>
<name>A0ABN2J0C1_9ACTN</name>
<dbReference type="SUPFAM" id="SSF48498">
    <property type="entry name" value="Tetracyclin repressor-like, C-terminal domain"/>
    <property type="match status" value="1"/>
</dbReference>
<dbReference type="Gene3D" id="1.10.10.60">
    <property type="entry name" value="Homeodomain-like"/>
    <property type="match status" value="1"/>
</dbReference>
<evidence type="ECO:0000256" key="4">
    <source>
        <dbReference type="PROSITE-ProRule" id="PRU00335"/>
    </source>
</evidence>
<keyword evidence="2 4" id="KW-0238">DNA-binding</keyword>
<dbReference type="Pfam" id="PF00440">
    <property type="entry name" value="TetR_N"/>
    <property type="match status" value="1"/>
</dbReference>
<comment type="caution">
    <text evidence="6">The sequence shown here is derived from an EMBL/GenBank/DDBJ whole genome shotgun (WGS) entry which is preliminary data.</text>
</comment>
<dbReference type="PROSITE" id="PS50977">
    <property type="entry name" value="HTH_TETR_2"/>
    <property type="match status" value="1"/>
</dbReference>
<keyword evidence="1" id="KW-0805">Transcription regulation</keyword>
<dbReference type="Proteomes" id="UP001500618">
    <property type="component" value="Unassembled WGS sequence"/>
</dbReference>
<dbReference type="InterPro" id="IPR001647">
    <property type="entry name" value="HTH_TetR"/>
</dbReference>
<dbReference type="EMBL" id="BAAANY010000040">
    <property type="protein sequence ID" value="GAA1715394.1"/>
    <property type="molecule type" value="Genomic_DNA"/>
</dbReference>
<dbReference type="InterPro" id="IPR036271">
    <property type="entry name" value="Tet_transcr_reg_TetR-rel_C_sf"/>
</dbReference>
<protein>
    <submittedName>
        <fullName evidence="6">TetR/AcrR family transcriptional regulator</fullName>
    </submittedName>
</protein>
<evidence type="ECO:0000313" key="6">
    <source>
        <dbReference type="EMBL" id="GAA1715394.1"/>
    </source>
</evidence>
<dbReference type="Gene3D" id="1.10.357.10">
    <property type="entry name" value="Tetracycline Repressor, domain 2"/>
    <property type="match status" value="1"/>
</dbReference>
<sequence>MGRTQDPDLDAAIGTATLELLGEIGFDRLSIAAVATRAGTARTSIYRRWPDKTSLVMAAIREALTGPDGIDDTGTLRGDLIVHARALANRLEPGILAGLLTALRDNADLGTLVRASIVARDQKIMVAVISRAITRGELRPDAAADDLVTTVAVSMMFARTVLMDLALDDEYVTQLIDRVVLPLYRPYAQVTSRRRGYTSPSQAS</sequence>
<evidence type="ECO:0000256" key="3">
    <source>
        <dbReference type="ARBA" id="ARBA00023163"/>
    </source>
</evidence>
<feature type="domain" description="HTH tetR-type" evidence="5">
    <location>
        <begin position="7"/>
        <end position="67"/>
    </location>
</feature>
<reference evidence="6 7" key="1">
    <citation type="journal article" date="2019" name="Int. J. Syst. Evol. Microbiol.">
        <title>The Global Catalogue of Microorganisms (GCM) 10K type strain sequencing project: providing services to taxonomists for standard genome sequencing and annotation.</title>
        <authorList>
            <consortium name="The Broad Institute Genomics Platform"/>
            <consortium name="The Broad Institute Genome Sequencing Center for Infectious Disease"/>
            <person name="Wu L."/>
            <person name="Ma J."/>
        </authorList>
    </citation>
    <scope>NUCLEOTIDE SEQUENCE [LARGE SCALE GENOMIC DNA]</scope>
    <source>
        <strain evidence="6 7">JCM 14718</strain>
    </source>
</reference>
<feature type="DNA-binding region" description="H-T-H motif" evidence="4">
    <location>
        <begin position="30"/>
        <end position="49"/>
    </location>
</feature>
<dbReference type="SUPFAM" id="SSF46689">
    <property type="entry name" value="Homeodomain-like"/>
    <property type="match status" value="1"/>
</dbReference>
<dbReference type="InterPro" id="IPR050109">
    <property type="entry name" value="HTH-type_TetR-like_transc_reg"/>
</dbReference>
<dbReference type="InterPro" id="IPR011075">
    <property type="entry name" value="TetR_C"/>
</dbReference>
<dbReference type="RefSeq" id="WP_344314844.1">
    <property type="nucleotide sequence ID" value="NZ_BAAANY010000040.1"/>
</dbReference>
<keyword evidence="7" id="KW-1185">Reference proteome</keyword>
<dbReference type="Pfam" id="PF16859">
    <property type="entry name" value="TetR_C_11"/>
    <property type="match status" value="1"/>
</dbReference>
<evidence type="ECO:0000259" key="5">
    <source>
        <dbReference type="PROSITE" id="PS50977"/>
    </source>
</evidence>
<accession>A0ABN2J0C1</accession>
<evidence type="ECO:0000313" key="7">
    <source>
        <dbReference type="Proteomes" id="UP001500618"/>
    </source>
</evidence>
<evidence type="ECO:0000256" key="1">
    <source>
        <dbReference type="ARBA" id="ARBA00023015"/>
    </source>
</evidence>